<keyword evidence="1" id="KW-0732">Signal</keyword>
<comment type="caution">
    <text evidence="3">The sequence shown here is derived from an EMBL/GenBank/DDBJ whole genome shotgun (WGS) entry which is preliminary data.</text>
</comment>
<evidence type="ECO:0000256" key="1">
    <source>
        <dbReference type="SAM" id="SignalP"/>
    </source>
</evidence>
<dbReference type="InterPro" id="IPR026444">
    <property type="entry name" value="Secre_tail"/>
</dbReference>
<dbReference type="SUPFAM" id="SSF49265">
    <property type="entry name" value="Fibronectin type III"/>
    <property type="match status" value="1"/>
</dbReference>
<dbReference type="InterPro" id="IPR003961">
    <property type="entry name" value="FN3_dom"/>
</dbReference>
<evidence type="ECO:0000259" key="2">
    <source>
        <dbReference type="Pfam" id="PF18962"/>
    </source>
</evidence>
<proteinExistence type="predicted"/>
<dbReference type="NCBIfam" id="TIGR04183">
    <property type="entry name" value="Por_Secre_tail"/>
    <property type="match status" value="1"/>
</dbReference>
<evidence type="ECO:0000313" key="3">
    <source>
        <dbReference type="EMBL" id="MDN5210709.1"/>
    </source>
</evidence>
<name>A0ABT8KYZ8_9BACT</name>
<organism evidence="3 4">
    <name type="scientific">Agaribacillus aureus</name>
    <dbReference type="NCBI Taxonomy" id="3051825"/>
    <lineage>
        <taxon>Bacteria</taxon>
        <taxon>Pseudomonadati</taxon>
        <taxon>Bacteroidota</taxon>
        <taxon>Cytophagia</taxon>
        <taxon>Cytophagales</taxon>
        <taxon>Splendidivirgaceae</taxon>
        <taxon>Agaribacillus</taxon>
    </lineage>
</organism>
<protein>
    <submittedName>
        <fullName evidence="3">T9SS type A sorting domain-containing protein</fullName>
    </submittedName>
</protein>
<dbReference type="InterPro" id="IPR036116">
    <property type="entry name" value="FN3_sf"/>
</dbReference>
<dbReference type="Gene3D" id="2.60.40.10">
    <property type="entry name" value="Immunoglobulins"/>
    <property type="match status" value="1"/>
</dbReference>
<feature type="domain" description="Secretion system C-terminal sorting" evidence="2">
    <location>
        <begin position="523"/>
        <end position="597"/>
    </location>
</feature>
<feature type="signal peptide" evidence="1">
    <location>
        <begin position="1"/>
        <end position="24"/>
    </location>
</feature>
<reference evidence="3" key="1">
    <citation type="submission" date="2023-06" db="EMBL/GenBank/DDBJ databases">
        <title>Genomic of Agaribacillus aureum.</title>
        <authorList>
            <person name="Wang G."/>
        </authorList>
    </citation>
    <scope>NUCLEOTIDE SEQUENCE</scope>
    <source>
        <strain evidence="3">BMA12</strain>
    </source>
</reference>
<dbReference type="Pfam" id="PF18962">
    <property type="entry name" value="Por_Secre_tail"/>
    <property type="match status" value="1"/>
</dbReference>
<gene>
    <name evidence="3" type="ORF">QQ020_01580</name>
</gene>
<dbReference type="InterPro" id="IPR013783">
    <property type="entry name" value="Ig-like_fold"/>
</dbReference>
<keyword evidence="4" id="KW-1185">Reference proteome</keyword>
<dbReference type="CDD" id="cd00063">
    <property type="entry name" value="FN3"/>
    <property type="match status" value="1"/>
</dbReference>
<accession>A0ABT8KYZ8</accession>
<feature type="chain" id="PRO_5047061203" evidence="1">
    <location>
        <begin position="25"/>
        <end position="598"/>
    </location>
</feature>
<dbReference type="Proteomes" id="UP001172083">
    <property type="component" value="Unassembled WGS sequence"/>
</dbReference>
<evidence type="ECO:0000313" key="4">
    <source>
        <dbReference type="Proteomes" id="UP001172083"/>
    </source>
</evidence>
<sequence>MKNRFYNFPALLLLLCYSSYNCYATHLVGGELKVDKVPGPSLTYKITLSAYVSGSATANLSGTLFYGDGASIDLGSDDFSKTYEPLGDDRIFVNYEILHTYGGPGAYLVRLEESNRNGGILNMTNSAQTPFYIESLIVIDPFIGFNTQPVLLFPPIDKATSGKAFFHNPGGYDPDGDSVTYQLVTPKQSATETVSDYTLPNDAKHYTGFDYNAANEAMNGAPSFGIDASTGDLTWDAPGLEGEYALAIKVVEWRKIQGRWISIGYRVRDMQVLVEKTDNERPDFQIPNDTCILANNPIETSLLAADQDGHEILFSSQSEVYKLSANAASFLTGKGPSDGTSFLDFNWTPNCENARNRPYTVYFKAKDNPAATAGPGLAVYRTWNITVAGAPEGLHGQVKNIGEITLSWNDYFCSAAKSIAIYRIEDNFDFPQDNCQPGVPDGNGFELLAEVNPSDNSFVDDNDGSGLDPNTKYCYRIVAVFQDNIGGESVASSEFCARPDEASLVTGIKDRAPGDHLEDQLAIYPNPAQKLINIDFNLPGIQPLVVGISDMQGKVFRQQQLLWRNNQYQMSLEGTAPGMYLVWVKTATHFVARKIVVN</sequence>
<dbReference type="RefSeq" id="WP_346756050.1">
    <property type="nucleotide sequence ID" value="NZ_JAUJEB010000001.1"/>
</dbReference>
<dbReference type="EMBL" id="JAUJEB010000001">
    <property type="protein sequence ID" value="MDN5210709.1"/>
    <property type="molecule type" value="Genomic_DNA"/>
</dbReference>